<organism evidence="1 2">
    <name type="scientific">Trichonephila inaurata madagascariensis</name>
    <dbReference type="NCBI Taxonomy" id="2747483"/>
    <lineage>
        <taxon>Eukaryota</taxon>
        <taxon>Metazoa</taxon>
        <taxon>Ecdysozoa</taxon>
        <taxon>Arthropoda</taxon>
        <taxon>Chelicerata</taxon>
        <taxon>Arachnida</taxon>
        <taxon>Araneae</taxon>
        <taxon>Araneomorphae</taxon>
        <taxon>Entelegynae</taxon>
        <taxon>Araneoidea</taxon>
        <taxon>Nephilidae</taxon>
        <taxon>Trichonephila</taxon>
        <taxon>Trichonephila inaurata</taxon>
    </lineage>
</organism>
<name>A0A8X6X323_9ARAC</name>
<accession>A0A8X6X323</accession>
<dbReference type="Proteomes" id="UP000886998">
    <property type="component" value="Unassembled WGS sequence"/>
</dbReference>
<gene>
    <name evidence="1" type="ORF">TNIN_456991</name>
</gene>
<protein>
    <submittedName>
        <fullName evidence="1">Uncharacterized protein</fullName>
    </submittedName>
</protein>
<evidence type="ECO:0000313" key="1">
    <source>
        <dbReference type="EMBL" id="GFY45252.1"/>
    </source>
</evidence>
<comment type="caution">
    <text evidence="1">The sequence shown here is derived from an EMBL/GenBank/DDBJ whole genome shotgun (WGS) entry which is preliminary data.</text>
</comment>
<reference evidence="1" key="1">
    <citation type="submission" date="2020-08" db="EMBL/GenBank/DDBJ databases">
        <title>Multicomponent nature underlies the extraordinary mechanical properties of spider dragline silk.</title>
        <authorList>
            <person name="Kono N."/>
            <person name="Nakamura H."/>
            <person name="Mori M."/>
            <person name="Yoshida Y."/>
            <person name="Ohtoshi R."/>
            <person name="Malay A.D."/>
            <person name="Moran D.A.P."/>
            <person name="Tomita M."/>
            <person name="Numata K."/>
            <person name="Arakawa K."/>
        </authorList>
    </citation>
    <scope>NUCLEOTIDE SEQUENCE</scope>
</reference>
<proteinExistence type="predicted"/>
<evidence type="ECO:0000313" key="2">
    <source>
        <dbReference type="Proteomes" id="UP000886998"/>
    </source>
</evidence>
<keyword evidence="2" id="KW-1185">Reference proteome</keyword>
<sequence>MLVLECWSFLSMALVKFMTRARLMYKVEMSILNRSTTIQSDFSAVRHAKKKQHYFVYFTCKLFNRDLQVSTDLEPVNHLQKLFSIVDGFEEQLTYTKWKFPECFLLEDFTFEPLRSVCSLCQKDHSEQPR</sequence>
<dbReference type="AlphaFoldDB" id="A0A8X6X323"/>
<dbReference type="EMBL" id="BMAV01004730">
    <property type="protein sequence ID" value="GFY45252.1"/>
    <property type="molecule type" value="Genomic_DNA"/>
</dbReference>